<dbReference type="Proteomes" id="UP000248640">
    <property type="component" value="Chromosome 1"/>
</dbReference>
<dbReference type="AlphaFoldDB" id="A0A8B4I7L0"/>
<protein>
    <submittedName>
        <fullName evidence="1">Uncharacterized protein</fullName>
    </submittedName>
</protein>
<dbReference type="EMBL" id="LS483372">
    <property type="protein sequence ID" value="SQF90973.1"/>
    <property type="molecule type" value="Genomic_DNA"/>
</dbReference>
<name>A0A8B4I7L0_PSEFL</name>
<accession>A0A8B4I7L0</accession>
<organism evidence="1 2">
    <name type="scientific">Pseudomonas fluorescens</name>
    <dbReference type="NCBI Taxonomy" id="294"/>
    <lineage>
        <taxon>Bacteria</taxon>
        <taxon>Pseudomonadati</taxon>
        <taxon>Pseudomonadota</taxon>
        <taxon>Gammaproteobacteria</taxon>
        <taxon>Pseudomonadales</taxon>
        <taxon>Pseudomonadaceae</taxon>
        <taxon>Pseudomonas</taxon>
    </lineage>
</organism>
<dbReference type="GeneID" id="61639938"/>
<evidence type="ECO:0000313" key="1">
    <source>
        <dbReference type="EMBL" id="SQF90973.1"/>
    </source>
</evidence>
<dbReference type="RefSeq" id="WP_139372205.1">
    <property type="nucleotide sequence ID" value="NZ_CBCRXZ010000027.1"/>
</dbReference>
<gene>
    <name evidence="1" type="ORF">NCTC10038_02394</name>
</gene>
<sequence>MAFVEDYKGYRIEAGPCGGHYDSYGNLVGQANAYRVVKPDGSRTVSQPTLADARGYIDTQTLSCTDMPRYQVRVSNG</sequence>
<reference evidence="1 2" key="1">
    <citation type="submission" date="2018-06" db="EMBL/GenBank/DDBJ databases">
        <authorList>
            <consortium name="Pathogen Informatics"/>
            <person name="Doyle S."/>
        </authorList>
    </citation>
    <scope>NUCLEOTIDE SEQUENCE [LARGE SCALE GENOMIC DNA]</scope>
    <source>
        <strain evidence="1 2">NCTC10038</strain>
    </source>
</reference>
<evidence type="ECO:0000313" key="2">
    <source>
        <dbReference type="Proteomes" id="UP000248640"/>
    </source>
</evidence>
<proteinExistence type="predicted"/>